<organism evidence="1 2">
    <name type="scientific">Porphyromonas loveana</name>
    <dbReference type="NCBI Taxonomy" id="1884669"/>
    <lineage>
        <taxon>Bacteria</taxon>
        <taxon>Pseudomonadati</taxon>
        <taxon>Bacteroidota</taxon>
        <taxon>Bacteroidia</taxon>
        <taxon>Bacteroidales</taxon>
        <taxon>Porphyromonadaceae</taxon>
        <taxon>Porphyromonas</taxon>
    </lineage>
</organism>
<evidence type="ECO:0000313" key="2">
    <source>
        <dbReference type="Proteomes" id="UP000245462"/>
    </source>
</evidence>
<gene>
    <name evidence="1" type="ORF">C7382_10259</name>
</gene>
<evidence type="ECO:0000313" key="1">
    <source>
        <dbReference type="EMBL" id="PVZ14017.1"/>
    </source>
</evidence>
<dbReference type="Proteomes" id="UP000245462">
    <property type="component" value="Unassembled WGS sequence"/>
</dbReference>
<protein>
    <submittedName>
        <fullName evidence="1">Uncharacterized protein</fullName>
    </submittedName>
</protein>
<sequence length="41" mass="4426">MILVLTISSLEGVTEPFFVKTLAPLYCFGVQSAAETYLSSV</sequence>
<accession>A0A2U1FPB4</accession>
<keyword evidence="2" id="KW-1185">Reference proteome</keyword>
<reference evidence="1 2" key="1">
    <citation type="submission" date="2018-04" db="EMBL/GenBank/DDBJ databases">
        <title>Genomic Encyclopedia of Type Strains, Phase IV (KMG-IV): sequencing the most valuable type-strain genomes for metagenomic binning, comparative biology and taxonomic classification.</title>
        <authorList>
            <person name="Goeker M."/>
        </authorList>
    </citation>
    <scope>NUCLEOTIDE SEQUENCE [LARGE SCALE GENOMIC DNA]</scope>
    <source>
        <strain evidence="1 2">DSM 28520</strain>
    </source>
</reference>
<dbReference type="EMBL" id="QEKY01000002">
    <property type="protein sequence ID" value="PVZ14017.1"/>
    <property type="molecule type" value="Genomic_DNA"/>
</dbReference>
<proteinExistence type="predicted"/>
<name>A0A2U1FPB4_9PORP</name>
<dbReference type="AlphaFoldDB" id="A0A2U1FPB4"/>
<comment type="caution">
    <text evidence="1">The sequence shown here is derived from an EMBL/GenBank/DDBJ whole genome shotgun (WGS) entry which is preliminary data.</text>
</comment>